<accession>A0AAP0GDQ6</accession>
<dbReference type="PANTHER" id="PTHR43507">
    <property type="entry name" value="NADH-UBIQUINONE OXIDOREDUCTASE CHAIN 4"/>
    <property type="match status" value="1"/>
</dbReference>
<evidence type="ECO:0000256" key="1">
    <source>
        <dbReference type="ARBA" id="ARBA00022967"/>
    </source>
</evidence>
<proteinExistence type="predicted"/>
<keyword evidence="1" id="KW-1278">Translocase</keyword>
<dbReference type="Proteomes" id="UP001418222">
    <property type="component" value="Unassembled WGS sequence"/>
</dbReference>
<dbReference type="GO" id="GO:0015990">
    <property type="term" value="P:electron transport coupled proton transport"/>
    <property type="evidence" value="ECO:0007669"/>
    <property type="project" value="TreeGrafter"/>
</dbReference>
<keyword evidence="3" id="KW-0812">Transmembrane</keyword>
<evidence type="ECO:0000313" key="5">
    <source>
        <dbReference type="EMBL" id="KAK8953845.1"/>
    </source>
</evidence>
<comment type="caution">
    <text evidence="5">The sequence shown here is derived from an EMBL/GenBank/DDBJ whole genome shotgun (WGS) entry which is preliminary data.</text>
</comment>
<organism evidence="5 6">
    <name type="scientific">Platanthera zijinensis</name>
    <dbReference type="NCBI Taxonomy" id="2320716"/>
    <lineage>
        <taxon>Eukaryota</taxon>
        <taxon>Viridiplantae</taxon>
        <taxon>Streptophyta</taxon>
        <taxon>Embryophyta</taxon>
        <taxon>Tracheophyta</taxon>
        <taxon>Spermatophyta</taxon>
        <taxon>Magnoliopsida</taxon>
        <taxon>Liliopsida</taxon>
        <taxon>Asparagales</taxon>
        <taxon>Orchidaceae</taxon>
        <taxon>Orchidoideae</taxon>
        <taxon>Orchideae</taxon>
        <taxon>Orchidinae</taxon>
        <taxon>Platanthera</taxon>
    </lineage>
</organism>
<dbReference type="InterPro" id="IPR003918">
    <property type="entry name" value="NADH_UbQ_OxRdtase"/>
</dbReference>
<keyword evidence="6" id="KW-1185">Reference proteome</keyword>
<keyword evidence="3" id="KW-1133">Transmembrane helix</keyword>
<reference evidence="5 6" key="1">
    <citation type="journal article" date="2022" name="Nat. Plants">
        <title>Genomes of leafy and leafless Platanthera orchids illuminate the evolution of mycoheterotrophy.</title>
        <authorList>
            <person name="Li M.H."/>
            <person name="Liu K.W."/>
            <person name="Li Z."/>
            <person name="Lu H.C."/>
            <person name="Ye Q.L."/>
            <person name="Zhang D."/>
            <person name="Wang J.Y."/>
            <person name="Li Y.F."/>
            <person name="Zhong Z.M."/>
            <person name="Liu X."/>
            <person name="Yu X."/>
            <person name="Liu D.K."/>
            <person name="Tu X.D."/>
            <person name="Liu B."/>
            <person name="Hao Y."/>
            <person name="Liao X.Y."/>
            <person name="Jiang Y.T."/>
            <person name="Sun W.H."/>
            <person name="Chen J."/>
            <person name="Chen Y.Q."/>
            <person name="Ai Y."/>
            <person name="Zhai J.W."/>
            <person name="Wu S.S."/>
            <person name="Zhou Z."/>
            <person name="Hsiao Y.Y."/>
            <person name="Wu W.L."/>
            <person name="Chen Y.Y."/>
            <person name="Lin Y.F."/>
            <person name="Hsu J.L."/>
            <person name="Li C.Y."/>
            <person name="Wang Z.W."/>
            <person name="Zhao X."/>
            <person name="Zhong W.Y."/>
            <person name="Ma X.K."/>
            <person name="Ma L."/>
            <person name="Huang J."/>
            <person name="Chen G.Z."/>
            <person name="Huang M.Z."/>
            <person name="Huang L."/>
            <person name="Peng D.H."/>
            <person name="Luo Y.B."/>
            <person name="Zou S.Q."/>
            <person name="Chen S.P."/>
            <person name="Lan S."/>
            <person name="Tsai W.C."/>
            <person name="Van de Peer Y."/>
            <person name="Liu Z.J."/>
        </authorList>
    </citation>
    <scope>NUCLEOTIDE SEQUENCE [LARGE SCALE GENOMIC DNA]</scope>
    <source>
        <strain evidence="5">Lor287</strain>
    </source>
</reference>
<gene>
    <name evidence="5" type="ORF">KSP39_PZI002143</name>
</gene>
<evidence type="ECO:0000256" key="2">
    <source>
        <dbReference type="ARBA" id="ARBA00023027"/>
    </source>
</evidence>
<evidence type="ECO:0000313" key="6">
    <source>
        <dbReference type="Proteomes" id="UP001418222"/>
    </source>
</evidence>
<dbReference type="EMBL" id="JBBWWQ010000002">
    <property type="protein sequence ID" value="KAK8953845.1"/>
    <property type="molecule type" value="Genomic_DNA"/>
</dbReference>
<feature type="transmembrane region" description="Helical" evidence="3">
    <location>
        <begin position="50"/>
        <end position="71"/>
    </location>
</feature>
<keyword evidence="2" id="KW-0520">NAD</keyword>
<dbReference type="GO" id="GO:0009507">
    <property type="term" value="C:chloroplast"/>
    <property type="evidence" value="ECO:0007669"/>
    <property type="project" value="TreeGrafter"/>
</dbReference>
<keyword evidence="3" id="KW-0472">Membrane</keyword>
<dbReference type="GO" id="GO:0003954">
    <property type="term" value="F:NADH dehydrogenase activity"/>
    <property type="evidence" value="ECO:0007669"/>
    <property type="project" value="TreeGrafter"/>
</dbReference>
<evidence type="ECO:0000259" key="4">
    <source>
        <dbReference type="Pfam" id="PF00361"/>
    </source>
</evidence>
<feature type="domain" description="NADH:quinone oxidoreductase/Mrp antiporter transmembrane" evidence="4">
    <location>
        <begin position="14"/>
        <end position="83"/>
    </location>
</feature>
<dbReference type="InterPro" id="IPR001750">
    <property type="entry name" value="ND/Mrp_TM"/>
</dbReference>
<dbReference type="GO" id="GO:0048039">
    <property type="term" value="F:ubiquinone binding"/>
    <property type="evidence" value="ECO:0007669"/>
    <property type="project" value="TreeGrafter"/>
</dbReference>
<protein>
    <recommendedName>
        <fullName evidence="4">NADH:quinone oxidoreductase/Mrp antiporter transmembrane domain-containing protein</fullName>
    </recommendedName>
</protein>
<evidence type="ECO:0000256" key="3">
    <source>
        <dbReference type="SAM" id="Phobius"/>
    </source>
</evidence>
<dbReference type="GO" id="GO:0042773">
    <property type="term" value="P:ATP synthesis coupled electron transport"/>
    <property type="evidence" value="ECO:0007669"/>
    <property type="project" value="InterPro"/>
</dbReference>
<dbReference type="PANTHER" id="PTHR43507:SF21">
    <property type="entry name" value="NAD(P)H-QUINONE OXIDOREDUCTASE CHAIN 4, CHLOROPLASTIC"/>
    <property type="match status" value="1"/>
</dbReference>
<name>A0AAP0GDQ6_9ASPA</name>
<dbReference type="PRINTS" id="PR01437">
    <property type="entry name" value="NUOXDRDTASE4"/>
</dbReference>
<dbReference type="GO" id="GO:0008137">
    <property type="term" value="F:NADH dehydrogenase (ubiquinone) activity"/>
    <property type="evidence" value="ECO:0007669"/>
    <property type="project" value="InterPro"/>
</dbReference>
<dbReference type="Pfam" id="PF00361">
    <property type="entry name" value="Proton_antipo_M"/>
    <property type="match status" value="1"/>
</dbReference>
<sequence length="84" mass="9303">MLAMYIGQIGLFSSLDLLLFFIMWELELIHVYLLLSMLGGKKCMYSTTKFILCTAGGSIFLLIGVLGMGSYGSNEPTLDLRKIS</sequence>
<feature type="transmembrane region" description="Helical" evidence="3">
    <location>
        <begin position="17"/>
        <end position="38"/>
    </location>
</feature>
<dbReference type="AlphaFoldDB" id="A0AAP0GDQ6"/>